<dbReference type="EMBL" id="JAGMWT010000009">
    <property type="protein sequence ID" value="KAH7122409.1"/>
    <property type="molecule type" value="Genomic_DNA"/>
</dbReference>
<dbReference type="Gene3D" id="3.40.50.720">
    <property type="entry name" value="NAD(P)-binding Rossmann-like Domain"/>
    <property type="match status" value="1"/>
</dbReference>
<evidence type="ECO:0008006" key="5">
    <source>
        <dbReference type="Google" id="ProtNLM"/>
    </source>
</evidence>
<name>A0A9P9DN23_9PLEO</name>
<dbReference type="Proteomes" id="UP000700596">
    <property type="component" value="Unassembled WGS sequence"/>
</dbReference>
<reference evidence="3" key="1">
    <citation type="journal article" date="2021" name="Nat. Commun.">
        <title>Genetic determinants of endophytism in the Arabidopsis root mycobiome.</title>
        <authorList>
            <person name="Mesny F."/>
            <person name="Miyauchi S."/>
            <person name="Thiergart T."/>
            <person name="Pickel B."/>
            <person name="Atanasova L."/>
            <person name="Karlsson M."/>
            <person name="Huettel B."/>
            <person name="Barry K.W."/>
            <person name="Haridas S."/>
            <person name="Chen C."/>
            <person name="Bauer D."/>
            <person name="Andreopoulos W."/>
            <person name="Pangilinan J."/>
            <person name="LaButti K."/>
            <person name="Riley R."/>
            <person name="Lipzen A."/>
            <person name="Clum A."/>
            <person name="Drula E."/>
            <person name="Henrissat B."/>
            <person name="Kohler A."/>
            <person name="Grigoriev I.V."/>
            <person name="Martin F.M."/>
            <person name="Hacquard S."/>
        </authorList>
    </citation>
    <scope>NUCLEOTIDE SEQUENCE</scope>
    <source>
        <strain evidence="3">MPI-CAGE-CH-0243</strain>
    </source>
</reference>
<dbReference type="OrthoDB" id="1933717at2759"/>
<dbReference type="GO" id="GO:0016491">
    <property type="term" value="F:oxidoreductase activity"/>
    <property type="evidence" value="ECO:0007669"/>
    <property type="project" value="UniProtKB-KW"/>
</dbReference>
<evidence type="ECO:0000256" key="2">
    <source>
        <dbReference type="ARBA" id="ARBA00023002"/>
    </source>
</evidence>
<dbReference type="InterPro" id="IPR036291">
    <property type="entry name" value="NAD(P)-bd_dom_sf"/>
</dbReference>
<dbReference type="SUPFAM" id="SSF51735">
    <property type="entry name" value="NAD(P)-binding Rossmann-fold domains"/>
    <property type="match status" value="1"/>
</dbReference>
<dbReference type="InterPro" id="IPR002347">
    <property type="entry name" value="SDR_fam"/>
</dbReference>
<dbReference type="CDD" id="cd05233">
    <property type="entry name" value="SDR_c"/>
    <property type="match status" value="1"/>
</dbReference>
<keyword evidence="4" id="KW-1185">Reference proteome</keyword>
<sequence>MSNRVKDVTLANKFTKISHTSPNGIIELQHNKFSKPLNVCIIGASKGIGASIAYSYAEAGAASIILVARSSSSHELAGVQRRVEELNPTTRIISVACDITSSASVANLAKTVKNEVGRLDILIHNSGYSGPVVLRVEDGDPKDFQDVFDVNVQGTYLISHYFIPLLRESEGEKTFLVIGSFAAHIMNGHIANTAYCISKFAQNRLVEFISEQYGKEGILTIAIHPGAVATEMANATTPDSFRPYLTDDVGLCGAFCVWLTQEKRMWLNGRMVGATWDAAELLERRKEIEEGDLLKWGFRVGSSMS</sequence>
<comment type="caution">
    <text evidence="3">The sequence shown here is derived from an EMBL/GenBank/DDBJ whole genome shotgun (WGS) entry which is preliminary data.</text>
</comment>
<accession>A0A9P9DN23</accession>
<dbReference type="AlphaFoldDB" id="A0A9P9DN23"/>
<dbReference type="PANTHER" id="PTHR43115:SF4">
    <property type="entry name" value="DEHYDROGENASE_REDUCTASE SDR FAMILY MEMBER 11"/>
    <property type="match status" value="1"/>
</dbReference>
<evidence type="ECO:0000313" key="3">
    <source>
        <dbReference type="EMBL" id="KAH7122409.1"/>
    </source>
</evidence>
<proteinExistence type="inferred from homology"/>
<dbReference type="PANTHER" id="PTHR43115">
    <property type="entry name" value="DEHYDROGENASE/REDUCTASE SDR FAMILY MEMBER 11"/>
    <property type="match status" value="1"/>
</dbReference>
<gene>
    <name evidence="3" type="ORF">B0J11DRAFT_437369</name>
</gene>
<evidence type="ECO:0000256" key="1">
    <source>
        <dbReference type="ARBA" id="ARBA00006484"/>
    </source>
</evidence>
<dbReference type="PRINTS" id="PR00081">
    <property type="entry name" value="GDHRDH"/>
</dbReference>
<evidence type="ECO:0000313" key="4">
    <source>
        <dbReference type="Proteomes" id="UP000700596"/>
    </source>
</evidence>
<protein>
    <recommendedName>
        <fullName evidence="5">NAD(P)-binding protein</fullName>
    </recommendedName>
</protein>
<keyword evidence="2" id="KW-0560">Oxidoreductase</keyword>
<organism evidence="3 4">
    <name type="scientific">Dendryphion nanum</name>
    <dbReference type="NCBI Taxonomy" id="256645"/>
    <lineage>
        <taxon>Eukaryota</taxon>
        <taxon>Fungi</taxon>
        <taxon>Dikarya</taxon>
        <taxon>Ascomycota</taxon>
        <taxon>Pezizomycotina</taxon>
        <taxon>Dothideomycetes</taxon>
        <taxon>Pleosporomycetidae</taxon>
        <taxon>Pleosporales</taxon>
        <taxon>Torulaceae</taxon>
        <taxon>Dendryphion</taxon>
    </lineage>
</organism>
<comment type="similarity">
    <text evidence="1">Belongs to the short-chain dehydrogenases/reductases (SDR) family.</text>
</comment>
<dbReference type="Pfam" id="PF00106">
    <property type="entry name" value="adh_short"/>
    <property type="match status" value="1"/>
</dbReference>